<dbReference type="InterPro" id="IPR036020">
    <property type="entry name" value="WW_dom_sf"/>
</dbReference>
<dbReference type="Gene3D" id="2.20.70.10">
    <property type="match status" value="1"/>
</dbReference>
<name>A0A672MQ85_SINGR</name>
<dbReference type="Pfam" id="PF00640">
    <property type="entry name" value="PID"/>
    <property type="match status" value="1"/>
</dbReference>
<dbReference type="SMART" id="SM00456">
    <property type="entry name" value="WW"/>
    <property type="match status" value="1"/>
</dbReference>
<dbReference type="FunFam" id="2.20.70.10:FF:000003">
    <property type="entry name" value="amyloid beta A4 precursor protein-binding family B member 2"/>
    <property type="match status" value="1"/>
</dbReference>
<evidence type="ECO:0000259" key="2">
    <source>
        <dbReference type="PROSITE" id="PS50020"/>
    </source>
</evidence>
<dbReference type="Proteomes" id="UP000472262">
    <property type="component" value="Unassembled WGS sequence"/>
</dbReference>
<organism evidence="3 4">
    <name type="scientific">Sinocyclocheilus grahami</name>
    <name type="common">Dianchi golden-line fish</name>
    <name type="synonym">Barbus grahami</name>
    <dbReference type="NCBI Taxonomy" id="75366"/>
    <lineage>
        <taxon>Eukaryota</taxon>
        <taxon>Metazoa</taxon>
        <taxon>Chordata</taxon>
        <taxon>Craniata</taxon>
        <taxon>Vertebrata</taxon>
        <taxon>Euteleostomi</taxon>
        <taxon>Actinopterygii</taxon>
        <taxon>Neopterygii</taxon>
        <taxon>Teleostei</taxon>
        <taxon>Ostariophysi</taxon>
        <taxon>Cypriniformes</taxon>
        <taxon>Cyprinidae</taxon>
        <taxon>Cyprininae</taxon>
        <taxon>Sinocyclocheilus</taxon>
    </lineage>
</organism>
<dbReference type="InterPro" id="IPR001202">
    <property type="entry name" value="WW_dom"/>
</dbReference>
<protein>
    <recommendedName>
        <fullName evidence="2">WW domain-containing protein</fullName>
    </recommendedName>
</protein>
<dbReference type="SUPFAM" id="SSF51045">
    <property type="entry name" value="WW domain"/>
    <property type="match status" value="1"/>
</dbReference>
<dbReference type="AlphaFoldDB" id="A0A672MQ85"/>
<dbReference type="SUPFAM" id="SSF50729">
    <property type="entry name" value="PH domain-like"/>
    <property type="match status" value="1"/>
</dbReference>
<dbReference type="CDD" id="cd00201">
    <property type="entry name" value="WW"/>
    <property type="match status" value="1"/>
</dbReference>
<dbReference type="GO" id="GO:0005634">
    <property type="term" value="C:nucleus"/>
    <property type="evidence" value="ECO:0007669"/>
    <property type="project" value="TreeGrafter"/>
</dbReference>
<dbReference type="PANTHER" id="PTHR14058:SF5">
    <property type="entry name" value="AMYLOID BETA PRECURSOR PROTEIN BINDING FAMILY B MEMBER 1"/>
    <property type="match status" value="1"/>
</dbReference>
<proteinExistence type="predicted"/>
<accession>A0A672MQ85</accession>
<sequence>MLGNQVFGWLDNCLRSEMHAFETDTDLPAGWMRVQDTSGTYYWHIPTGTTQWEPPGPLEERPCFAVRSLGWVEISEEEMAPGRSSVAVNNCIRQLSYQKHNLDDTAGIWGEVCAYVCKSRIFLFSQKHIYSQVTCFTHITQGAV</sequence>
<dbReference type="Pfam" id="PF00397">
    <property type="entry name" value="WW"/>
    <property type="match status" value="1"/>
</dbReference>
<dbReference type="GO" id="GO:0006355">
    <property type="term" value="P:regulation of DNA-templated transcription"/>
    <property type="evidence" value="ECO:0007669"/>
    <property type="project" value="TreeGrafter"/>
</dbReference>
<reference evidence="3" key="2">
    <citation type="submission" date="2025-09" db="UniProtKB">
        <authorList>
            <consortium name="Ensembl"/>
        </authorList>
    </citation>
    <scope>IDENTIFICATION</scope>
</reference>
<dbReference type="PANTHER" id="PTHR14058">
    <property type="entry name" value="AMYLOID BETA A4 PRECURSOR PROTEIN-BINDING FAMILY B"/>
    <property type="match status" value="1"/>
</dbReference>
<keyword evidence="4" id="KW-1185">Reference proteome</keyword>
<dbReference type="GO" id="GO:0005737">
    <property type="term" value="C:cytoplasm"/>
    <property type="evidence" value="ECO:0007669"/>
    <property type="project" value="TreeGrafter"/>
</dbReference>
<dbReference type="InterPro" id="IPR006020">
    <property type="entry name" value="PTB/PI_dom"/>
</dbReference>
<dbReference type="InterPro" id="IPR011993">
    <property type="entry name" value="PH-like_dom_sf"/>
</dbReference>
<keyword evidence="1" id="KW-0677">Repeat</keyword>
<dbReference type="PROSITE" id="PS01159">
    <property type="entry name" value="WW_DOMAIN_1"/>
    <property type="match status" value="1"/>
</dbReference>
<feature type="domain" description="WW" evidence="2">
    <location>
        <begin position="25"/>
        <end position="57"/>
    </location>
</feature>
<reference evidence="3" key="1">
    <citation type="submission" date="2025-08" db="UniProtKB">
        <authorList>
            <consortium name="Ensembl"/>
        </authorList>
    </citation>
    <scope>IDENTIFICATION</scope>
</reference>
<evidence type="ECO:0000313" key="3">
    <source>
        <dbReference type="Ensembl" id="ENSSGRP00000039962.1"/>
    </source>
</evidence>
<dbReference type="Ensembl" id="ENSSGRT00000042843.1">
    <property type="protein sequence ID" value="ENSSGRP00000039962.1"/>
    <property type="gene ID" value="ENSSGRG00000021804.1"/>
</dbReference>
<dbReference type="Gene3D" id="2.30.29.30">
    <property type="entry name" value="Pleckstrin-homology domain (PH domain)/Phosphotyrosine-binding domain (PTB)"/>
    <property type="match status" value="1"/>
</dbReference>
<dbReference type="InParanoid" id="A0A672MQ85"/>
<dbReference type="GO" id="GO:0001540">
    <property type="term" value="F:amyloid-beta binding"/>
    <property type="evidence" value="ECO:0007669"/>
    <property type="project" value="InterPro"/>
</dbReference>
<dbReference type="InterPro" id="IPR039576">
    <property type="entry name" value="APBB1/2/3"/>
</dbReference>
<evidence type="ECO:0000313" key="4">
    <source>
        <dbReference type="Proteomes" id="UP000472262"/>
    </source>
</evidence>
<dbReference type="PROSITE" id="PS50020">
    <property type="entry name" value="WW_DOMAIN_2"/>
    <property type="match status" value="1"/>
</dbReference>
<evidence type="ECO:0000256" key="1">
    <source>
        <dbReference type="ARBA" id="ARBA00022737"/>
    </source>
</evidence>